<keyword evidence="2" id="KW-1185">Reference proteome</keyword>
<organism evidence="1 2">
    <name type="scientific">Lecanicillium saksenae</name>
    <dbReference type="NCBI Taxonomy" id="468837"/>
    <lineage>
        <taxon>Eukaryota</taxon>
        <taxon>Fungi</taxon>
        <taxon>Dikarya</taxon>
        <taxon>Ascomycota</taxon>
        <taxon>Pezizomycotina</taxon>
        <taxon>Sordariomycetes</taxon>
        <taxon>Hypocreomycetidae</taxon>
        <taxon>Hypocreales</taxon>
        <taxon>Cordycipitaceae</taxon>
        <taxon>Lecanicillium</taxon>
    </lineage>
</organism>
<dbReference type="Proteomes" id="UP001148737">
    <property type="component" value="Unassembled WGS sequence"/>
</dbReference>
<dbReference type="EMBL" id="JANAKD010000521">
    <property type="protein sequence ID" value="KAJ3493116.1"/>
    <property type="molecule type" value="Genomic_DNA"/>
</dbReference>
<gene>
    <name evidence="1" type="ORF">NLG97_g4942</name>
</gene>
<evidence type="ECO:0000313" key="2">
    <source>
        <dbReference type="Proteomes" id="UP001148737"/>
    </source>
</evidence>
<name>A0ACC1QU15_9HYPO</name>
<proteinExistence type="predicted"/>
<reference evidence="1" key="1">
    <citation type="submission" date="2022-07" db="EMBL/GenBank/DDBJ databases">
        <title>Genome Sequence of Lecanicillium saksenae.</title>
        <authorList>
            <person name="Buettner E."/>
        </authorList>
    </citation>
    <scope>NUCLEOTIDE SEQUENCE</scope>
    <source>
        <strain evidence="1">VT-O1</strain>
    </source>
</reference>
<evidence type="ECO:0000313" key="1">
    <source>
        <dbReference type="EMBL" id="KAJ3493116.1"/>
    </source>
</evidence>
<sequence length="596" mass="68172">MEFTANIEPFTSPRAPFMGDPQLLEIARFCEEEYQESRKHPNASVLLWDHSTLNPRNRVDTLTPSHFRGRWRVDGCAGMGRHFFAVPDYMRPDVPVKYITVIIPCQSQQPHALRRGLCSSDAAFTPNSRIGDLGISRYLVDSLDLWSSALPHFDDIYRNIPFGSAILLDNLTCSPRTARLRFAHRDEFHRQLVNLDYLKAKWKLPSSVWPPTFPVSRLCLVKQLSATVCIVQLAKAMSSKQYIFKTNLIHMSRIYHELKVHMQIHSHENIIQKPLFIIESDEFGQSAPKVLGFLLDFIPGRTLGDTLELRTPLSRPLQLNWAIQIVTALLHIRRGPSSFYSDLKPDNILVLSPNNEQLILIDLEQGGNWDAFSAPEIMYTSWMKKLACEEDIPGRMRAEYQALMSKRLPRRTQPQELYSDPPHGYYDEWTNLEASQQESAMVFALGKVLWCIFEECSHTSNSLGEKYTQPVDIEFPAFKRTPEELRALILQCTTGAPELEPGSIRMQRDSCRLVSLTDDGGGKAILEASPAAVLEQAGKLMNARLRRMEAHQRSWVRSLEGHCDQAALDSMQILWRPTLQDVLEHLQEYLESMEQN</sequence>
<accession>A0ACC1QU15</accession>
<protein>
    <submittedName>
        <fullName evidence="1">Uncharacterized protein</fullName>
    </submittedName>
</protein>
<comment type="caution">
    <text evidence="1">The sequence shown here is derived from an EMBL/GenBank/DDBJ whole genome shotgun (WGS) entry which is preliminary data.</text>
</comment>